<dbReference type="GO" id="GO:0048008">
    <property type="term" value="P:platelet-derived growth factor receptor signaling pathway"/>
    <property type="evidence" value="ECO:0007669"/>
    <property type="project" value="TreeGrafter"/>
</dbReference>
<evidence type="ECO:0000259" key="13">
    <source>
        <dbReference type="PROSITE" id="PS50278"/>
    </source>
</evidence>
<dbReference type="Gene3D" id="2.60.120.290">
    <property type="entry name" value="Spermadhesin, CUB domain"/>
    <property type="match status" value="1"/>
</dbReference>
<comment type="subcellular location">
    <subcellularLocation>
        <location evidence="1">Secreted</location>
    </subcellularLocation>
</comment>
<dbReference type="PANTHER" id="PTHR11633:SF4">
    <property type="entry name" value="PLATELET-DERIVED GROWTH FACTOR D"/>
    <property type="match status" value="1"/>
</dbReference>
<dbReference type="InterPro" id="IPR000859">
    <property type="entry name" value="CUB_dom"/>
</dbReference>
<dbReference type="GO" id="GO:0030335">
    <property type="term" value="P:positive regulation of cell migration"/>
    <property type="evidence" value="ECO:0007669"/>
    <property type="project" value="TreeGrafter"/>
</dbReference>
<evidence type="ECO:0000256" key="2">
    <source>
        <dbReference type="ARBA" id="ARBA00006686"/>
    </source>
</evidence>
<keyword evidence="5" id="KW-0165">Cleavage on pair of basic residues</keyword>
<dbReference type="GO" id="GO:0070374">
    <property type="term" value="P:positive regulation of ERK1 and ERK2 cascade"/>
    <property type="evidence" value="ECO:0007669"/>
    <property type="project" value="TreeGrafter"/>
</dbReference>
<evidence type="ECO:0000256" key="6">
    <source>
        <dbReference type="ARBA" id="ARBA00023030"/>
    </source>
</evidence>
<evidence type="ECO:0000256" key="8">
    <source>
        <dbReference type="ARBA" id="ARBA00023180"/>
    </source>
</evidence>
<evidence type="ECO:0000256" key="5">
    <source>
        <dbReference type="ARBA" id="ARBA00022685"/>
    </source>
</evidence>
<gene>
    <name evidence="14" type="ORF">KC01_LOCUS2613</name>
</gene>
<evidence type="ECO:0000256" key="10">
    <source>
        <dbReference type="ARBA" id="ARBA00026039"/>
    </source>
</evidence>
<keyword evidence="6" id="KW-0339">Growth factor</keyword>
<evidence type="ECO:0000313" key="15">
    <source>
        <dbReference type="Proteomes" id="UP001497482"/>
    </source>
</evidence>
<dbReference type="Gene3D" id="2.10.90.10">
    <property type="entry name" value="Cystine-knot cytokines"/>
    <property type="match status" value="1"/>
</dbReference>
<dbReference type="Pfam" id="PF00341">
    <property type="entry name" value="PDGF"/>
    <property type="match status" value="1"/>
</dbReference>
<dbReference type="AlphaFoldDB" id="A0AAV2J534"/>
<dbReference type="InterPro" id="IPR035914">
    <property type="entry name" value="Sperma_CUB_dom_sf"/>
</dbReference>
<evidence type="ECO:0000256" key="11">
    <source>
        <dbReference type="PROSITE-ProRule" id="PRU00059"/>
    </source>
</evidence>
<feature type="domain" description="Platelet-derived growth factor (PDGF) family profile" evidence="13">
    <location>
        <begin position="151"/>
        <end position="199"/>
    </location>
</feature>
<dbReference type="GO" id="GO:0008083">
    <property type="term" value="F:growth factor activity"/>
    <property type="evidence" value="ECO:0007669"/>
    <property type="project" value="UniProtKB-KW"/>
</dbReference>
<evidence type="ECO:0000256" key="7">
    <source>
        <dbReference type="ARBA" id="ARBA00023157"/>
    </source>
</evidence>
<dbReference type="Pfam" id="PF00431">
    <property type="entry name" value="CUB"/>
    <property type="match status" value="1"/>
</dbReference>
<keyword evidence="15" id="KW-1185">Reference proteome</keyword>
<comment type="caution">
    <text evidence="11">Lacks conserved residue(s) required for the propagation of feature annotation.</text>
</comment>
<sequence length="343" mass="38406">MKHDYVQVEDETATASIVWGRWCGTHRPSTVTSKGNVVRVTFKSNDYFVQKPGFKITYSLLYDPPVPSNLNDPLLMSDFGGGQVQALVPEVPFSLEDLDRTIASFDTIKELLKSLNPDTWRQDLDSIYTADTHILYRSKAYHMASRHNKVDLDRLYDDVKRYSCTPRNFSVNLREELRVTSAVFFPRCLLVQRCGGNCGCGTDNWNSGCTCQPSKSTQKLHESVVVRAVVVQSVVVQAVVVQSVIVQSVVVQSVVVQSVVVQSVVVQSVIVQSVVVQSVVVQSVVVQSVVVQSVVVQSVVVQSVVVQSVIVRLWSYGLWSYSLWSYSLWSYSLWSYSLWSFSL</sequence>
<evidence type="ECO:0000256" key="1">
    <source>
        <dbReference type="ARBA" id="ARBA00004613"/>
    </source>
</evidence>
<dbReference type="Proteomes" id="UP001497482">
    <property type="component" value="Chromosome 10"/>
</dbReference>
<dbReference type="PROSITE" id="PS50278">
    <property type="entry name" value="PDGF_2"/>
    <property type="match status" value="1"/>
</dbReference>
<keyword evidence="8" id="KW-0325">Glycoprotein</keyword>
<dbReference type="SUPFAM" id="SSF49854">
    <property type="entry name" value="Spermadhesin, CUB domain"/>
    <property type="match status" value="1"/>
</dbReference>
<dbReference type="PROSITE" id="PS01180">
    <property type="entry name" value="CUB"/>
    <property type="match status" value="1"/>
</dbReference>
<dbReference type="GO" id="GO:0005615">
    <property type="term" value="C:extracellular space"/>
    <property type="evidence" value="ECO:0007669"/>
    <property type="project" value="TreeGrafter"/>
</dbReference>
<accession>A0AAV2J534</accession>
<comment type="similarity">
    <text evidence="2">Belongs to the PDGF/VEGF growth factor family.</text>
</comment>
<organism evidence="14 15">
    <name type="scientific">Knipowitschia caucasica</name>
    <name type="common">Caucasian dwarf goby</name>
    <name type="synonym">Pomatoschistus caucasicus</name>
    <dbReference type="NCBI Taxonomy" id="637954"/>
    <lineage>
        <taxon>Eukaryota</taxon>
        <taxon>Metazoa</taxon>
        <taxon>Chordata</taxon>
        <taxon>Craniata</taxon>
        <taxon>Vertebrata</taxon>
        <taxon>Euteleostomi</taxon>
        <taxon>Actinopterygii</taxon>
        <taxon>Neopterygii</taxon>
        <taxon>Teleostei</taxon>
        <taxon>Neoteleostei</taxon>
        <taxon>Acanthomorphata</taxon>
        <taxon>Gobiaria</taxon>
        <taxon>Gobiiformes</taxon>
        <taxon>Gobioidei</taxon>
        <taxon>Gobiidae</taxon>
        <taxon>Gobiinae</taxon>
        <taxon>Knipowitschia</taxon>
    </lineage>
</organism>
<comment type="subunit">
    <text evidence="10">Homodimer; disulfide-linked. Interacts with PDGFRB homodimers, and with heterodimers formed by PDGFRA and PDGFRB.</text>
</comment>
<keyword evidence="9" id="KW-0497">Mitogen</keyword>
<dbReference type="GO" id="GO:0051781">
    <property type="term" value="P:positive regulation of cell division"/>
    <property type="evidence" value="ECO:0007669"/>
    <property type="project" value="UniProtKB-KW"/>
</dbReference>
<evidence type="ECO:0000256" key="9">
    <source>
        <dbReference type="ARBA" id="ARBA00023246"/>
    </source>
</evidence>
<keyword evidence="4" id="KW-0964">Secreted</keyword>
<dbReference type="GO" id="GO:0051897">
    <property type="term" value="P:positive regulation of phosphatidylinositol 3-kinase/protein kinase B signal transduction"/>
    <property type="evidence" value="ECO:0007669"/>
    <property type="project" value="TreeGrafter"/>
</dbReference>
<dbReference type="EMBL" id="OZ035832">
    <property type="protein sequence ID" value="CAL1570289.1"/>
    <property type="molecule type" value="Genomic_DNA"/>
</dbReference>
<proteinExistence type="inferred from homology"/>
<dbReference type="CDD" id="cd00041">
    <property type="entry name" value="CUB"/>
    <property type="match status" value="1"/>
</dbReference>
<dbReference type="GO" id="GO:0005161">
    <property type="term" value="F:platelet-derived growth factor receptor binding"/>
    <property type="evidence" value="ECO:0007669"/>
    <property type="project" value="TreeGrafter"/>
</dbReference>
<dbReference type="PANTHER" id="PTHR11633">
    <property type="entry name" value="PLATELET-DERIVED GROWTH FACTOR"/>
    <property type="match status" value="1"/>
</dbReference>
<dbReference type="InterPro" id="IPR029034">
    <property type="entry name" value="Cystine-knot_cytokine"/>
</dbReference>
<reference evidence="14 15" key="1">
    <citation type="submission" date="2024-04" db="EMBL/GenBank/DDBJ databases">
        <authorList>
            <person name="Waldvogel A.-M."/>
            <person name="Schoenle A."/>
        </authorList>
    </citation>
    <scope>NUCLEOTIDE SEQUENCE [LARGE SCALE GENOMIC DNA]</scope>
</reference>
<keyword evidence="7" id="KW-1015">Disulfide bond</keyword>
<dbReference type="SUPFAM" id="SSF57501">
    <property type="entry name" value="Cystine-knot cytokines"/>
    <property type="match status" value="1"/>
</dbReference>
<evidence type="ECO:0000256" key="3">
    <source>
        <dbReference type="ARBA" id="ARBA00018876"/>
    </source>
</evidence>
<dbReference type="InterPro" id="IPR000072">
    <property type="entry name" value="PDGF/VEGF_dom"/>
</dbReference>
<name>A0AAV2J534_KNICA</name>
<evidence type="ECO:0000256" key="4">
    <source>
        <dbReference type="ARBA" id="ARBA00022525"/>
    </source>
</evidence>
<evidence type="ECO:0000259" key="12">
    <source>
        <dbReference type="PROSITE" id="PS01180"/>
    </source>
</evidence>
<dbReference type="GO" id="GO:0008284">
    <property type="term" value="P:positive regulation of cell population proliferation"/>
    <property type="evidence" value="ECO:0007669"/>
    <property type="project" value="TreeGrafter"/>
</dbReference>
<feature type="domain" description="CUB" evidence="12">
    <location>
        <begin position="1"/>
        <end position="61"/>
    </location>
</feature>
<evidence type="ECO:0000313" key="14">
    <source>
        <dbReference type="EMBL" id="CAL1570289.1"/>
    </source>
</evidence>
<dbReference type="GO" id="GO:0016020">
    <property type="term" value="C:membrane"/>
    <property type="evidence" value="ECO:0007669"/>
    <property type="project" value="InterPro"/>
</dbReference>
<protein>
    <recommendedName>
        <fullName evidence="3">Platelet-derived growth factor D</fullName>
    </recommendedName>
</protein>